<evidence type="ECO:0000313" key="1">
    <source>
        <dbReference type="EMBL" id="SUZ70852.1"/>
    </source>
</evidence>
<gene>
    <name evidence="1" type="ORF">METZ01_LOCUS23706</name>
</gene>
<sequence length="142" mass="16114">MYSLSSIQSLQFGGDLNQYSAMITDFLHNCGEAEKEFVSSQEWWIISGSVKVQIFLTNLEDNAELIVASNLFQYPTQKADINEYLLKLNGTLKLKGVSFGIRNKQLILSYIRPVQGLDPEELQWIIASIAVIADEYDDFLIE</sequence>
<proteinExistence type="predicted"/>
<reference evidence="1" key="1">
    <citation type="submission" date="2018-05" db="EMBL/GenBank/DDBJ databases">
        <authorList>
            <person name="Lanie J.A."/>
            <person name="Ng W.-L."/>
            <person name="Kazmierczak K.M."/>
            <person name="Andrzejewski T.M."/>
            <person name="Davidsen T.M."/>
            <person name="Wayne K.J."/>
            <person name="Tettelin H."/>
            <person name="Glass J.I."/>
            <person name="Rusch D."/>
            <person name="Podicherti R."/>
            <person name="Tsui H.-C.T."/>
            <person name="Winkler M.E."/>
        </authorList>
    </citation>
    <scope>NUCLEOTIDE SEQUENCE</scope>
</reference>
<name>A0A381PUV4_9ZZZZ</name>
<protein>
    <recommendedName>
        <fullName evidence="2">YbjN domain-containing protein</fullName>
    </recommendedName>
</protein>
<dbReference type="EMBL" id="UINC01001103">
    <property type="protein sequence ID" value="SUZ70852.1"/>
    <property type="molecule type" value="Genomic_DNA"/>
</dbReference>
<feature type="non-terminal residue" evidence="1">
    <location>
        <position position="142"/>
    </location>
</feature>
<dbReference type="SUPFAM" id="SSF69635">
    <property type="entry name" value="Type III secretory system chaperone-like"/>
    <property type="match status" value="1"/>
</dbReference>
<accession>A0A381PUV4</accession>
<evidence type="ECO:0008006" key="2">
    <source>
        <dbReference type="Google" id="ProtNLM"/>
    </source>
</evidence>
<dbReference type="Gene3D" id="3.30.1460.10">
    <property type="match status" value="1"/>
</dbReference>
<dbReference type="AlphaFoldDB" id="A0A381PUV4"/>
<organism evidence="1">
    <name type="scientific">marine metagenome</name>
    <dbReference type="NCBI Taxonomy" id="408172"/>
    <lineage>
        <taxon>unclassified sequences</taxon>
        <taxon>metagenomes</taxon>
        <taxon>ecological metagenomes</taxon>
    </lineage>
</organism>